<name>W2I6B5_PHYNI</name>
<dbReference type="Proteomes" id="UP000053864">
    <property type="component" value="Unassembled WGS sequence"/>
</dbReference>
<dbReference type="VEuPathDB" id="FungiDB:PPTG_23035"/>
<evidence type="ECO:0008006" key="2">
    <source>
        <dbReference type="Google" id="ProtNLM"/>
    </source>
</evidence>
<proteinExistence type="predicted"/>
<reference evidence="1" key="1">
    <citation type="submission" date="2013-11" db="EMBL/GenBank/DDBJ databases">
        <title>The Genome Sequence of Phytophthora parasitica CJ05E6.</title>
        <authorList>
            <consortium name="The Broad Institute Genomics Platform"/>
            <person name="Russ C."/>
            <person name="Tyler B."/>
            <person name="Panabieres F."/>
            <person name="Shan W."/>
            <person name="Tripathy S."/>
            <person name="Grunwald N."/>
            <person name="Machado M."/>
            <person name="Johnson C.S."/>
            <person name="Arredondo F."/>
            <person name="Hong C."/>
            <person name="Coffey M."/>
            <person name="Young S.K."/>
            <person name="Zeng Q."/>
            <person name="Gargeya S."/>
            <person name="Fitzgerald M."/>
            <person name="Abouelleil A."/>
            <person name="Alvarado L."/>
            <person name="Chapman S.B."/>
            <person name="Gainer-Dewar J."/>
            <person name="Goldberg J."/>
            <person name="Griggs A."/>
            <person name="Gujja S."/>
            <person name="Hansen M."/>
            <person name="Howarth C."/>
            <person name="Imamovic A."/>
            <person name="Ireland A."/>
            <person name="Larimer J."/>
            <person name="McCowan C."/>
            <person name="Murphy C."/>
            <person name="Pearson M."/>
            <person name="Poon T.W."/>
            <person name="Priest M."/>
            <person name="Roberts A."/>
            <person name="Saif S."/>
            <person name="Shea T."/>
            <person name="Sykes S."/>
            <person name="Wortman J."/>
            <person name="Nusbaum C."/>
            <person name="Birren B."/>
        </authorList>
    </citation>
    <scope>NUCLEOTIDE SEQUENCE [LARGE SCALE GENOMIC DNA]</scope>
    <source>
        <strain evidence="1">CJ05E6</strain>
    </source>
</reference>
<dbReference type="SUPFAM" id="SSF53098">
    <property type="entry name" value="Ribonuclease H-like"/>
    <property type="match status" value="1"/>
</dbReference>
<accession>W2I6B5</accession>
<dbReference type="PANTHER" id="PTHR40866">
    <property type="entry name" value="BED-TYPE DOMAIN-CONTAINING PROTEIN"/>
    <property type="match status" value="1"/>
</dbReference>
<organism evidence="1">
    <name type="scientific">Phytophthora nicotianae</name>
    <name type="common">Potato buckeye rot agent</name>
    <name type="synonym">Phytophthora parasitica</name>
    <dbReference type="NCBI Taxonomy" id="4792"/>
    <lineage>
        <taxon>Eukaryota</taxon>
        <taxon>Sar</taxon>
        <taxon>Stramenopiles</taxon>
        <taxon>Oomycota</taxon>
        <taxon>Peronosporomycetes</taxon>
        <taxon>Peronosporales</taxon>
        <taxon>Peronosporaceae</taxon>
        <taxon>Phytophthora</taxon>
    </lineage>
</organism>
<protein>
    <recommendedName>
        <fullName evidence="2">HAT C-terminal dimerisation domain-containing protein</fullName>
    </recommendedName>
</protein>
<sequence>MENRVLSMCEKIKTRKYTHLKPLSVNTLKNNMFELETVMQASIKTQLERKKMGFAVDAWKKDGTHFVAIIAITSTDKFLLCFSTLPDESDMSADATIDLFDYVLDTYGIDAATQLCFYVCDHASVNVAIARKTSVPMIGCSLAMQALMSDYTDLLEKVHRLMSKLNTIKTRHRLREADALMPTFVKVLSGKERSLTRTERTALAKVLHSDSSSQVRDPVDHQNISKKRSFAEAALAKEAATATSVDLGWIPPTSNDVERLFSRAGIVYSRLLRSLNPKTLETVMFLQYNRRLWDGSAVAKAVDNNRKSVESSS</sequence>
<dbReference type="EMBL" id="KI675416">
    <property type="protein sequence ID" value="ETL29809.1"/>
    <property type="molecule type" value="Genomic_DNA"/>
</dbReference>
<dbReference type="VEuPathDB" id="FungiDB:PPTG_21567"/>
<dbReference type="InterPro" id="IPR012337">
    <property type="entry name" value="RNaseH-like_sf"/>
</dbReference>
<dbReference type="AlphaFoldDB" id="W2I6B5"/>
<evidence type="ECO:0000313" key="1">
    <source>
        <dbReference type="EMBL" id="ETL29809.1"/>
    </source>
</evidence>
<dbReference type="PANTHER" id="PTHR40866:SF1">
    <property type="entry name" value="BED-TYPE DOMAIN-CONTAINING PROTEIN"/>
    <property type="match status" value="1"/>
</dbReference>
<gene>
    <name evidence="1" type="ORF">L916_17101</name>
</gene>